<dbReference type="AlphaFoldDB" id="A0A921QRE7"/>
<evidence type="ECO:0000313" key="2">
    <source>
        <dbReference type="Proteomes" id="UP000807115"/>
    </source>
</evidence>
<accession>A0A921QRE7</accession>
<organism evidence="1 2">
    <name type="scientific">Sorghum bicolor</name>
    <name type="common">Sorghum</name>
    <name type="synonym">Sorghum vulgare</name>
    <dbReference type="NCBI Taxonomy" id="4558"/>
    <lineage>
        <taxon>Eukaryota</taxon>
        <taxon>Viridiplantae</taxon>
        <taxon>Streptophyta</taxon>
        <taxon>Embryophyta</taxon>
        <taxon>Tracheophyta</taxon>
        <taxon>Spermatophyta</taxon>
        <taxon>Magnoliopsida</taxon>
        <taxon>Liliopsida</taxon>
        <taxon>Poales</taxon>
        <taxon>Poaceae</taxon>
        <taxon>PACMAD clade</taxon>
        <taxon>Panicoideae</taxon>
        <taxon>Andropogonodae</taxon>
        <taxon>Andropogoneae</taxon>
        <taxon>Sorghinae</taxon>
        <taxon>Sorghum</taxon>
    </lineage>
</organism>
<evidence type="ECO:0000313" key="1">
    <source>
        <dbReference type="EMBL" id="KAG0526426.1"/>
    </source>
</evidence>
<dbReference type="Proteomes" id="UP000807115">
    <property type="component" value="Chromosome 6"/>
</dbReference>
<sequence>MLGLVRVPVIDPNDLDGASAELGKRLAMAPARRAAAMAVKLEWRSSGLTSAGAKAS</sequence>
<reference evidence="1" key="1">
    <citation type="journal article" date="2019" name="BMC Genomics">
        <title>A new reference genome for Sorghum bicolor reveals high levels of sequence similarity between sweet and grain genotypes: implications for the genetics of sugar metabolism.</title>
        <authorList>
            <person name="Cooper E.A."/>
            <person name="Brenton Z.W."/>
            <person name="Flinn B.S."/>
            <person name="Jenkins J."/>
            <person name="Shu S."/>
            <person name="Flowers D."/>
            <person name="Luo F."/>
            <person name="Wang Y."/>
            <person name="Xia P."/>
            <person name="Barry K."/>
            <person name="Daum C."/>
            <person name="Lipzen A."/>
            <person name="Yoshinaga Y."/>
            <person name="Schmutz J."/>
            <person name="Saski C."/>
            <person name="Vermerris W."/>
            <person name="Kresovich S."/>
        </authorList>
    </citation>
    <scope>NUCLEOTIDE SEQUENCE</scope>
</reference>
<reference evidence="1" key="2">
    <citation type="submission" date="2020-10" db="EMBL/GenBank/DDBJ databases">
        <authorList>
            <person name="Cooper E.A."/>
            <person name="Brenton Z.W."/>
            <person name="Flinn B.S."/>
            <person name="Jenkins J."/>
            <person name="Shu S."/>
            <person name="Flowers D."/>
            <person name="Luo F."/>
            <person name="Wang Y."/>
            <person name="Xia P."/>
            <person name="Barry K."/>
            <person name="Daum C."/>
            <person name="Lipzen A."/>
            <person name="Yoshinaga Y."/>
            <person name="Schmutz J."/>
            <person name="Saski C."/>
            <person name="Vermerris W."/>
            <person name="Kresovich S."/>
        </authorList>
    </citation>
    <scope>NUCLEOTIDE SEQUENCE</scope>
</reference>
<proteinExistence type="predicted"/>
<name>A0A921QRE7_SORBI</name>
<dbReference type="EMBL" id="CM027685">
    <property type="protein sequence ID" value="KAG0526426.1"/>
    <property type="molecule type" value="Genomic_DNA"/>
</dbReference>
<gene>
    <name evidence="1" type="ORF">BDA96_06G144700</name>
</gene>
<protein>
    <submittedName>
        <fullName evidence="1">Uncharacterized protein</fullName>
    </submittedName>
</protein>
<comment type="caution">
    <text evidence="1">The sequence shown here is derived from an EMBL/GenBank/DDBJ whole genome shotgun (WGS) entry which is preliminary data.</text>
</comment>